<dbReference type="InterPro" id="IPR016040">
    <property type="entry name" value="NAD(P)-bd_dom"/>
</dbReference>
<organism evidence="3 4">
    <name type="scientific">Candidatus Clostridium stratigraminis</name>
    <dbReference type="NCBI Taxonomy" id="3381661"/>
    <lineage>
        <taxon>Bacteria</taxon>
        <taxon>Bacillati</taxon>
        <taxon>Bacillota</taxon>
        <taxon>Clostridia</taxon>
        <taxon>Eubacteriales</taxon>
        <taxon>Clostridiaceae</taxon>
        <taxon>Clostridium</taxon>
    </lineage>
</organism>
<dbReference type="Pfam" id="PF16363">
    <property type="entry name" value="GDP_Man_Dehyd"/>
    <property type="match status" value="1"/>
</dbReference>
<name>A0ABW8T7X0_9CLOT</name>
<dbReference type="EMBL" id="JBJHZZ010000008">
    <property type="protein sequence ID" value="MFL0247730.1"/>
    <property type="molecule type" value="Genomic_DNA"/>
</dbReference>
<comment type="caution">
    <text evidence="3">The sequence shown here is derived from an EMBL/GenBank/DDBJ whole genome shotgun (WGS) entry which is preliminary data.</text>
</comment>
<feature type="domain" description="NAD(P)-binding" evidence="2">
    <location>
        <begin position="5"/>
        <end position="306"/>
    </location>
</feature>
<accession>A0ABW8T7X0</accession>
<evidence type="ECO:0000259" key="2">
    <source>
        <dbReference type="Pfam" id="PF16363"/>
    </source>
</evidence>
<dbReference type="Gene3D" id="3.40.50.720">
    <property type="entry name" value="NAD(P)-binding Rossmann-like Domain"/>
    <property type="match status" value="1"/>
</dbReference>
<dbReference type="RefSeq" id="WP_406770158.1">
    <property type="nucleotide sequence ID" value="NZ_JBJHZZ010000008.1"/>
</dbReference>
<evidence type="ECO:0000313" key="3">
    <source>
        <dbReference type="EMBL" id="MFL0247730.1"/>
    </source>
</evidence>
<evidence type="ECO:0000256" key="1">
    <source>
        <dbReference type="ARBA" id="ARBA00023027"/>
    </source>
</evidence>
<dbReference type="InterPro" id="IPR036291">
    <property type="entry name" value="NAD(P)-bd_dom_sf"/>
</dbReference>
<reference evidence="3 4" key="1">
    <citation type="submission" date="2024-11" db="EMBL/GenBank/DDBJ databases">
        <authorList>
            <person name="Heng Y.C."/>
            <person name="Lim A.C.H."/>
            <person name="Lee J.K.Y."/>
            <person name="Kittelmann S."/>
        </authorList>
    </citation>
    <scope>NUCLEOTIDE SEQUENCE [LARGE SCALE GENOMIC DNA]</scope>
    <source>
        <strain evidence="3 4">WILCCON 0185</strain>
    </source>
</reference>
<sequence length="316" mass="35512">MKTVLVTGGSGFIGSNLCERLLVLGYNVINLDNFNDYYSPLIKIKNIKNALENKNYKVIDGDILDKNLLTSIFNLNRVDIIIHLAALAGVRRSLNNPLEYIDVDIKGTVNLLECARKYNTKKFIFASSSSVYGHNFLPFKETDTTQSQISPYAAAKASGELFCKTFNNLYGIPIVCLRFFTVYGPRQRPEMAIYNFTSRISEGRAISIFGNGTSSRDYTYIDDILDGIVSSIDLNCSFEIFNLGNSSPTNIEYLVTLIEENLGKKALIDYTLMQLGDVPHTFSDISKAQSLLNYSPKVSIEKGIEEFINWFKIENK</sequence>
<protein>
    <submittedName>
        <fullName evidence="3">SDR family NAD(P)-dependent oxidoreductase</fullName>
    </submittedName>
</protein>
<dbReference type="SUPFAM" id="SSF51735">
    <property type="entry name" value="NAD(P)-binding Rossmann-fold domains"/>
    <property type="match status" value="1"/>
</dbReference>
<gene>
    <name evidence="3" type="ORF">ACJDUG_12185</name>
</gene>
<evidence type="ECO:0000313" key="4">
    <source>
        <dbReference type="Proteomes" id="UP001623591"/>
    </source>
</evidence>
<keyword evidence="4" id="KW-1185">Reference proteome</keyword>
<dbReference type="PRINTS" id="PR01713">
    <property type="entry name" value="NUCEPIMERASE"/>
</dbReference>
<dbReference type="Gene3D" id="3.90.25.10">
    <property type="entry name" value="UDP-galactose 4-epimerase, domain 1"/>
    <property type="match status" value="1"/>
</dbReference>
<proteinExistence type="predicted"/>
<keyword evidence="1" id="KW-0520">NAD</keyword>
<dbReference type="Proteomes" id="UP001623591">
    <property type="component" value="Unassembled WGS sequence"/>
</dbReference>
<dbReference type="PANTHER" id="PTHR43574">
    <property type="entry name" value="EPIMERASE-RELATED"/>
    <property type="match status" value="1"/>
</dbReference>